<sequence>MSRNGADEKAASKLPRNSCQVPKKTRAMTKTTRKIETSLFTGGMILSPGSLRQQGRDVDVE</sequence>
<accession>J7M077</accession>
<dbReference type="KEGG" id="gme:Gmet_3583"/>
<gene>
    <name evidence="2" type="ordered locus">Gmet_3583</name>
</gene>
<feature type="region of interest" description="Disordered" evidence="1">
    <location>
        <begin position="1"/>
        <end position="32"/>
    </location>
</feature>
<proteinExistence type="predicted"/>
<organism evidence="2 3">
    <name type="scientific">Geobacter metallireducens (strain ATCC 53774 / DSM 7210 / GS-15)</name>
    <dbReference type="NCBI Taxonomy" id="269799"/>
    <lineage>
        <taxon>Bacteria</taxon>
        <taxon>Pseudomonadati</taxon>
        <taxon>Thermodesulfobacteriota</taxon>
        <taxon>Desulfuromonadia</taxon>
        <taxon>Geobacterales</taxon>
        <taxon>Geobacteraceae</taxon>
        <taxon>Geobacter</taxon>
    </lineage>
</organism>
<dbReference type="HOGENOM" id="CLU_2915953_0_0_7"/>
<dbReference type="Proteomes" id="UP000007073">
    <property type="component" value="Chromosome"/>
</dbReference>
<name>J7M077_GEOMG</name>
<keyword evidence="3" id="KW-1185">Reference proteome</keyword>
<evidence type="ECO:0000313" key="2">
    <source>
        <dbReference type="EMBL" id="AFR42797.1"/>
    </source>
</evidence>
<dbReference type="AlphaFoldDB" id="J7M077"/>
<evidence type="ECO:0000313" key="3">
    <source>
        <dbReference type="Proteomes" id="UP000007073"/>
    </source>
</evidence>
<evidence type="ECO:0000256" key="1">
    <source>
        <dbReference type="SAM" id="MobiDB-lite"/>
    </source>
</evidence>
<reference evidence="2 3" key="1">
    <citation type="submission" date="2005-10" db="EMBL/GenBank/DDBJ databases">
        <title>Complete sequence of Geobacter metallireducens GS-15.</title>
        <authorList>
            <consortium name="US DOE Joint Genome Institute"/>
            <person name="Copeland A."/>
            <person name="Lucas S."/>
            <person name="Lapidus A."/>
            <person name="Barry K."/>
            <person name="Detter J.C."/>
            <person name="Glavina T."/>
            <person name="Hammon N."/>
            <person name="Israni S."/>
            <person name="Pitluck S."/>
            <person name="Di Bartolo G."/>
            <person name="Chain P."/>
            <person name="Schmutz J."/>
            <person name="Larimer F."/>
            <person name="Land M."/>
            <person name="Kyrpides N."/>
            <person name="Ivanova N."/>
            <person name="Richardson P."/>
        </authorList>
    </citation>
    <scope>NUCLEOTIDE SEQUENCE [LARGE SCALE GENOMIC DNA]</scope>
    <source>
        <strain evidence="3">ATCC 53774 / DSM 7210 / GS-15</strain>
    </source>
</reference>
<dbReference type="EMBL" id="CP000148">
    <property type="protein sequence ID" value="AFR42797.1"/>
    <property type="molecule type" value="Genomic_DNA"/>
</dbReference>
<protein>
    <submittedName>
        <fullName evidence="2">Uncharacterized protein</fullName>
    </submittedName>
</protein>
<reference evidence="2 3" key="2">
    <citation type="journal article" date="2009" name="BMC Microbiol.">
        <title>The genome sequence of Geobacter metallireducens: features of metabolism, physiology and regulation common and dissimilar to Geobacter sulfurreducens.</title>
        <authorList>
            <person name="Aklujkar M."/>
            <person name="Krushkal J."/>
            <person name="DiBartolo G."/>
            <person name="Lapidus A."/>
            <person name="Land M.L."/>
            <person name="Lovley D.R."/>
        </authorList>
    </citation>
    <scope>NUCLEOTIDE SEQUENCE [LARGE SCALE GENOMIC DNA]</scope>
    <source>
        <strain evidence="3">ATCC 53774 / DSM 7210 / GS-15</strain>
    </source>
</reference>
<feature type="compositionally biased region" description="Basic and acidic residues" evidence="1">
    <location>
        <begin position="1"/>
        <end position="11"/>
    </location>
</feature>